<gene>
    <name evidence="15" type="ORF">H9824_01660</name>
</gene>
<comment type="cofactor">
    <cofactor evidence="1">
        <name>Ca(2+)</name>
        <dbReference type="ChEBI" id="CHEBI:29108"/>
    </cofactor>
</comment>
<accession>A0A9D1ZH15</accession>
<dbReference type="CDD" id="cd09019">
    <property type="entry name" value="galactose_mutarotase_like"/>
    <property type="match status" value="1"/>
</dbReference>
<dbReference type="InterPro" id="IPR011013">
    <property type="entry name" value="Gal_mutarotase_sf_dom"/>
</dbReference>
<evidence type="ECO:0000313" key="16">
    <source>
        <dbReference type="Proteomes" id="UP000886851"/>
    </source>
</evidence>
<proteinExistence type="inferred from homology"/>
<dbReference type="InterPro" id="IPR047215">
    <property type="entry name" value="Galactose_mutarotase-like"/>
</dbReference>
<dbReference type="PIRSF" id="PIRSF005096">
    <property type="entry name" value="GALM"/>
    <property type="match status" value="1"/>
</dbReference>
<organism evidence="15 16">
    <name type="scientific">Candidatus Bacteroides pullicola</name>
    <dbReference type="NCBI Taxonomy" id="2838475"/>
    <lineage>
        <taxon>Bacteria</taxon>
        <taxon>Pseudomonadati</taxon>
        <taxon>Bacteroidota</taxon>
        <taxon>Bacteroidia</taxon>
        <taxon>Bacteroidales</taxon>
        <taxon>Bacteroidaceae</taxon>
        <taxon>Bacteroides</taxon>
    </lineage>
</organism>
<feature type="binding site" evidence="13">
    <location>
        <position position="263"/>
    </location>
    <ligand>
        <name>beta-D-galactose</name>
        <dbReference type="ChEBI" id="CHEBI:27667"/>
    </ligand>
</feature>
<dbReference type="GO" id="GO:0005737">
    <property type="term" value="C:cytoplasm"/>
    <property type="evidence" value="ECO:0007669"/>
    <property type="project" value="UniProtKB-SubCell"/>
</dbReference>
<evidence type="ECO:0000256" key="6">
    <source>
        <dbReference type="ARBA" id="ARBA00022490"/>
    </source>
</evidence>
<protein>
    <recommendedName>
        <fullName evidence="11">Aldose 1-epimerase</fullName>
        <ecNumber evidence="11">5.1.3.3</ecNumber>
    </recommendedName>
</protein>
<keyword evidence="8" id="KW-0106">Calcium</keyword>
<evidence type="ECO:0000256" key="2">
    <source>
        <dbReference type="ARBA" id="ARBA00004496"/>
    </source>
</evidence>
<dbReference type="InterPro" id="IPR015443">
    <property type="entry name" value="Aldose_1-epimerase"/>
</dbReference>
<evidence type="ECO:0000256" key="14">
    <source>
        <dbReference type="PIRSR" id="PIRSR005096-3"/>
    </source>
</evidence>
<evidence type="ECO:0000256" key="11">
    <source>
        <dbReference type="PIRNR" id="PIRNR005096"/>
    </source>
</evidence>
<name>A0A9D1ZH15_9BACE</name>
<evidence type="ECO:0000256" key="13">
    <source>
        <dbReference type="PIRSR" id="PIRSR005096-2"/>
    </source>
</evidence>
<evidence type="ECO:0000256" key="3">
    <source>
        <dbReference type="ARBA" id="ARBA00005028"/>
    </source>
</evidence>
<dbReference type="Pfam" id="PF01263">
    <property type="entry name" value="Aldose_epim"/>
    <property type="match status" value="1"/>
</dbReference>
<comment type="subcellular location">
    <subcellularLocation>
        <location evidence="2">Cytoplasm</location>
    </subcellularLocation>
</comment>
<evidence type="ECO:0000256" key="12">
    <source>
        <dbReference type="PIRSR" id="PIRSR005096-1"/>
    </source>
</evidence>
<feature type="active site" description="Proton donor" evidence="12">
    <location>
        <position position="189"/>
    </location>
</feature>
<comment type="caution">
    <text evidence="15">The sequence shown here is derived from an EMBL/GenBank/DDBJ whole genome shotgun (WGS) entry which is preliminary data.</text>
</comment>
<evidence type="ECO:0000256" key="4">
    <source>
        <dbReference type="ARBA" id="ARBA00006206"/>
    </source>
</evidence>
<comment type="subunit">
    <text evidence="5">Monomer.</text>
</comment>
<dbReference type="NCBIfam" id="NF008277">
    <property type="entry name" value="PRK11055.1"/>
    <property type="match status" value="1"/>
</dbReference>
<evidence type="ECO:0000313" key="15">
    <source>
        <dbReference type="EMBL" id="HIY87394.1"/>
    </source>
</evidence>
<dbReference type="GO" id="GO:0030246">
    <property type="term" value="F:carbohydrate binding"/>
    <property type="evidence" value="ECO:0007669"/>
    <property type="project" value="InterPro"/>
</dbReference>
<comment type="pathway">
    <text evidence="3 11">Carbohydrate metabolism; hexose metabolism.</text>
</comment>
<feature type="active site" description="Proton acceptor" evidence="12">
    <location>
        <position position="328"/>
    </location>
</feature>
<keyword evidence="6" id="KW-0963">Cytoplasm</keyword>
<dbReference type="GO" id="GO:0004034">
    <property type="term" value="F:aldose 1-epimerase activity"/>
    <property type="evidence" value="ECO:0007669"/>
    <property type="project" value="UniProtKB-EC"/>
</dbReference>
<comment type="similarity">
    <text evidence="4 11">Belongs to the aldose epimerase family.</text>
</comment>
<reference evidence="15" key="2">
    <citation type="submission" date="2021-04" db="EMBL/GenBank/DDBJ databases">
        <authorList>
            <person name="Gilroy R."/>
        </authorList>
    </citation>
    <scope>NUCLEOTIDE SEQUENCE</scope>
    <source>
        <strain evidence="15">Gambia2-208</strain>
    </source>
</reference>
<dbReference type="Gene3D" id="2.70.98.10">
    <property type="match status" value="1"/>
</dbReference>
<dbReference type="InterPro" id="IPR014718">
    <property type="entry name" value="GH-type_carb-bd"/>
</dbReference>
<dbReference type="FunFam" id="2.70.98.10:FF:000003">
    <property type="entry name" value="Aldose 1-epimerase"/>
    <property type="match status" value="1"/>
</dbReference>
<sequence length="366" mass="40254">MTVIANKDNLSGLKREDFQQEINGKKTDLYILRNAKGMEVAVTNYGCAILSIMVPDKNGQYANVILGHDSIEHVINSPEPFLSTTIGRYGNRIAKGRFTLYGEEHQLAINNGPNALHGGPTGFHARVWEAEQPTPTCVIFHYTSADGEEGFPGTLEVEMTYRLEDEINALSIEYKATTDKATIVNLTNHGFFNLAGIGNPTPSVMDNVVTINADFYVPIDENSIPTGEILKVEGTPMDFRTPHTLGERIDEPSEQLKNGTGYDHCYVLNKTERDALDLAATCICPSSGRTMEVYTTENGVQLYTGNWLNGFAGSHGATFPARSAVCFEAQCFPDTPNKAHFPSAILLPNDEYQQITIYKFGILGDE</sequence>
<dbReference type="AlphaFoldDB" id="A0A9D1ZH15"/>
<dbReference type="EC" id="5.1.3.3" evidence="11"/>
<dbReference type="PANTHER" id="PTHR10091">
    <property type="entry name" value="ALDOSE-1-EPIMERASE"/>
    <property type="match status" value="1"/>
</dbReference>
<dbReference type="InterPro" id="IPR008183">
    <property type="entry name" value="Aldose_1/G6P_1-epimerase"/>
</dbReference>
<reference evidence="15" key="1">
    <citation type="journal article" date="2021" name="PeerJ">
        <title>Extensive microbial diversity within the chicken gut microbiome revealed by metagenomics and culture.</title>
        <authorList>
            <person name="Gilroy R."/>
            <person name="Ravi A."/>
            <person name="Getino M."/>
            <person name="Pursley I."/>
            <person name="Horton D.L."/>
            <person name="Alikhan N.F."/>
            <person name="Baker D."/>
            <person name="Gharbi K."/>
            <person name="Hall N."/>
            <person name="Watson M."/>
            <person name="Adriaenssens E.M."/>
            <person name="Foster-Nyarko E."/>
            <person name="Jarju S."/>
            <person name="Secka A."/>
            <person name="Antonio M."/>
            <person name="Oren A."/>
            <person name="Chaudhuri R.R."/>
            <person name="La Ragione R."/>
            <person name="Hildebrand F."/>
            <person name="Pallen M.J."/>
        </authorList>
    </citation>
    <scope>NUCLEOTIDE SEQUENCE</scope>
    <source>
        <strain evidence="15">Gambia2-208</strain>
    </source>
</reference>
<feature type="binding site" evidence="14">
    <location>
        <begin position="91"/>
        <end position="92"/>
    </location>
    <ligand>
        <name>beta-D-galactose</name>
        <dbReference type="ChEBI" id="CHEBI:27667"/>
    </ligand>
</feature>
<evidence type="ECO:0000256" key="7">
    <source>
        <dbReference type="ARBA" id="ARBA00022553"/>
    </source>
</evidence>
<evidence type="ECO:0000256" key="5">
    <source>
        <dbReference type="ARBA" id="ARBA00011245"/>
    </source>
</evidence>
<evidence type="ECO:0000256" key="1">
    <source>
        <dbReference type="ARBA" id="ARBA00001913"/>
    </source>
</evidence>
<dbReference type="PANTHER" id="PTHR10091:SF0">
    <property type="entry name" value="GALACTOSE MUTAROTASE"/>
    <property type="match status" value="1"/>
</dbReference>
<comment type="catalytic activity">
    <reaction evidence="11">
        <text>alpha-D-glucose = beta-D-glucose</text>
        <dbReference type="Rhea" id="RHEA:10264"/>
        <dbReference type="ChEBI" id="CHEBI:15903"/>
        <dbReference type="ChEBI" id="CHEBI:17925"/>
        <dbReference type="EC" id="5.1.3.3"/>
    </reaction>
</comment>
<keyword evidence="7" id="KW-0597">Phosphoprotein</keyword>
<evidence type="ECO:0000256" key="8">
    <source>
        <dbReference type="ARBA" id="ARBA00022837"/>
    </source>
</evidence>
<dbReference type="Proteomes" id="UP000886851">
    <property type="component" value="Unassembled WGS sequence"/>
</dbReference>
<evidence type="ECO:0000256" key="10">
    <source>
        <dbReference type="ARBA" id="ARBA00023277"/>
    </source>
</evidence>
<keyword evidence="9 11" id="KW-0413">Isomerase</keyword>
<keyword evidence="10 11" id="KW-0119">Carbohydrate metabolism</keyword>
<dbReference type="GO" id="GO:0033499">
    <property type="term" value="P:galactose catabolic process via UDP-galactose, Leloir pathway"/>
    <property type="evidence" value="ECO:0007669"/>
    <property type="project" value="TreeGrafter"/>
</dbReference>
<evidence type="ECO:0000256" key="9">
    <source>
        <dbReference type="ARBA" id="ARBA00023235"/>
    </source>
</evidence>
<dbReference type="GO" id="GO:0006006">
    <property type="term" value="P:glucose metabolic process"/>
    <property type="evidence" value="ECO:0007669"/>
    <property type="project" value="TreeGrafter"/>
</dbReference>
<dbReference type="EMBL" id="DXCV01000015">
    <property type="protein sequence ID" value="HIY87394.1"/>
    <property type="molecule type" value="Genomic_DNA"/>
</dbReference>
<dbReference type="SUPFAM" id="SSF74650">
    <property type="entry name" value="Galactose mutarotase-like"/>
    <property type="match status" value="1"/>
</dbReference>